<keyword evidence="2" id="KW-1185">Reference proteome</keyword>
<gene>
    <name evidence="1" type="ordered locus">Smar_0748</name>
</gene>
<evidence type="ECO:0000313" key="1">
    <source>
        <dbReference type="EMBL" id="ABN69849.1"/>
    </source>
</evidence>
<evidence type="ECO:0000313" key="2">
    <source>
        <dbReference type="Proteomes" id="UP000000254"/>
    </source>
</evidence>
<dbReference type="HOGENOM" id="CLU_907940_0_0_2"/>
<protein>
    <submittedName>
        <fullName evidence="1">Uncharacterized protein</fullName>
    </submittedName>
</protein>
<dbReference type="eggNOG" id="arCOG05960">
    <property type="taxonomic scope" value="Archaea"/>
</dbReference>
<name>A3DMI9_STAMF</name>
<dbReference type="KEGG" id="smr:Smar_0748"/>
<organism evidence="1 2">
    <name type="scientific">Staphylothermus marinus (strain ATCC 43588 / DSM 3639 / JCM 9404 / F1)</name>
    <dbReference type="NCBI Taxonomy" id="399550"/>
    <lineage>
        <taxon>Archaea</taxon>
        <taxon>Thermoproteota</taxon>
        <taxon>Thermoprotei</taxon>
        <taxon>Desulfurococcales</taxon>
        <taxon>Desulfurococcaceae</taxon>
        <taxon>Staphylothermus</taxon>
    </lineage>
</organism>
<dbReference type="AlphaFoldDB" id="A3DMI9"/>
<sequence length="291" mass="33453">MKHIERLEHKSRILAEKIIDFLNLNKEYVIITYNRQGYLPASILYWFIVTMEPESRVVFGDANTVSYYIVAYREPGKALFLATNPFSGATITLLQSSSLTGNKVFFITPKPADLRLIDMLSKYDPIYIELNDELEASLLMSMAAYHAASKHYKDKLGRRGSRLYKHSLEGFTIVINELLEKYMDQLEKISMLKEVIVSSSKILEPSSLFFVEALRRIGVKTHYEAPEQIVGPANVLLLTTSVEEYYAREILFKLNMMNTKTIHLPINTDPLEAQIYYAVLAYYLVHSRSKT</sequence>
<dbReference type="STRING" id="399550.Smar_0748"/>
<reference evidence="2" key="1">
    <citation type="journal article" date="2009" name="BMC Genomics">
        <title>The complete genome sequence of Staphylothermus marinus reveals differences in sulfur metabolism among heterotrophic Crenarchaeota.</title>
        <authorList>
            <person name="Anderson I.J."/>
            <person name="Dharmarajan L."/>
            <person name="Rodriguez J."/>
            <person name="Hooper S."/>
            <person name="Porat I."/>
            <person name="Ulrich L.E."/>
            <person name="Elkins J.G."/>
            <person name="Mavromatis K."/>
            <person name="Sun H."/>
            <person name="Land M."/>
            <person name="Lapidus A."/>
            <person name="Lucas S."/>
            <person name="Barry K."/>
            <person name="Huber H."/>
            <person name="Zhulin I.B."/>
            <person name="Whitman W.B."/>
            <person name="Mukhopadhyay B."/>
            <person name="Woese C."/>
            <person name="Bristow J."/>
            <person name="Kyrpides N."/>
        </authorList>
    </citation>
    <scope>NUCLEOTIDE SEQUENCE [LARGE SCALE GENOMIC DNA]</scope>
    <source>
        <strain evidence="2">ATCC 43588 / DSM 3639 / JCM 9404 / F1</strain>
    </source>
</reference>
<accession>A3DMI9</accession>
<reference evidence="1 2" key="2">
    <citation type="journal article" date="2009" name="Stand. Genomic Sci.">
        <title>Complete genome sequence of Staphylothermus marinus Stetter and Fiala 1986 type strain F1.</title>
        <authorList>
            <person name="Anderson I.J."/>
            <person name="Sun H."/>
            <person name="Lapidus A."/>
            <person name="Copeland A."/>
            <person name="Glavina Del Rio T."/>
            <person name="Tice H."/>
            <person name="Dalin E."/>
            <person name="Lucas S."/>
            <person name="Barry K."/>
            <person name="Land M."/>
            <person name="Richardson P."/>
            <person name="Huber H."/>
            <person name="Kyrpides N.C."/>
        </authorList>
    </citation>
    <scope>NUCLEOTIDE SEQUENCE [LARGE SCALE GENOMIC DNA]</scope>
    <source>
        <strain evidence="2">ATCC 43588 / DSM 3639 / JCM 9404 / F1</strain>
    </source>
</reference>
<dbReference type="Proteomes" id="UP000000254">
    <property type="component" value="Chromosome"/>
</dbReference>
<proteinExistence type="predicted"/>
<dbReference type="EMBL" id="CP000575">
    <property type="protein sequence ID" value="ABN69849.1"/>
    <property type="molecule type" value="Genomic_DNA"/>
</dbReference>